<dbReference type="Gene3D" id="3.40.1400.10">
    <property type="entry name" value="Sugar-phosphate isomerase, RpiB/LacA/LacB"/>
    <property type="match status" value="1"/>
</dbReference>
<dbReference type="PANTHER" id="PTHR30345">
    <property type="entry name" value="RIBOSE-5-PHOSPHATE ISOMERASE B"/>
    <property type="match status" value="1"/>
</dbReference>
<comment type="similarity">
    <text evidence="1">Belongs to the LacAB/RpiB family.</text>
</comment>
<gene>
    <name evidence="2" type="ORF">ANACOL_02831</name>
</gene>
<name>B0PE46_9FIRM</name>
<accession>B0PE46</accession>
<dbReference type="SUPFAM" id="SSF89623">
    <property type="entry name" value="Ribose/Galactose isomerase RpiB/AlsB"/>
    <property type="match status" value="1"/>
</dbReference>
<comment type="caution">
    <text evidence="2">The sequence shown here is derived from an EMBL/GenBank/DDBJ whole genome shotgun (WGS) entry which is preliminary data.</text>
</comment>
<sequence>MAEKQEVTMRIAVINEVSAQQKNSDIIKALEGRGHDILNLGMTGVPNQPELTYIHTGLMTAILLNAGAVDFVVGGCGTGQGYLNAVMQYTGVFCGLISSSLDAWLFTQINGGNCISLPLNQGYGWAADVNLQFVFDRIFSVERGCGYPENRKESQQASRKILEKISAIAHRPIFEILEDIPREIVERVVNYPGFIEVLDQQSRDKLNKYLKA</sequence>
<protein>
    <submittedName>
        <fullName evidence="2">Ribose/Galactose Isomerase</fullName>
    </submittedName>
</protein>
<evidence type="ECO:0000313" key="3">
    <source>
        <dbReference type="Proteomes" id="UP000003803"/>
    </source>
</evidence>
<proteinExistence type="inferred from homology"/>
<dbReference type="EMBL" id="ABGD02000024">
    <property type="protein sequence ID" value="EDS10235.1"/>
    <property type="molecule type" value="Genomic_DNA"/>
</dbReference>
<dbReference type="AlphaFoldDB" id="B0PE46"/>
<keyword evidence="2" id="KW-0413">Isomerase</keyword>
<dbReference type="InterPro" id="IPR003500">
    <property type="entry name" value="RpiB_LacA_LacB"/>
</dbReference>
<dbReference type="HOGENOM" id="CLU_112772_0_0_9"/>
<reference evidence="2" key="2">
    <citation type="submission" date="2013-09" db="EMBL/GenBank/DDBJ databases">
        <title>Draft genome sequence of Anaerotruncus colihominis(DSM 17241).</title>
        <authorList>
            <person name="Sudarsanam P."/>
            <person name="Ley R."/>
            <person name="Guruge J."/>
            <person name="Turnbaugh P.J."/>
            <person name="Mahowald M."/>
            <person name="Liep D."/>
            <person name="Gordon J."/>
        </authorList>
    </citation>
    <scope>NUCLEOTIDE SEQUENCE</scope>
    <source>
        <strain evidence="2">DSM 17241</strain>
    </source>
</reference>
<dbReference type="PANTHER" id="PTHR30345:SF6">
    <property type="entry name" value="RIBOSE 5-PHOSPHATE ISOMERASE"/>
    <property type="match status" value="1"/>
</dbReference>
<evidence type="ECO:0000256" key="1">
    <source>
        <dbReference type="ARBA" id="ARBA00008754"/>
    </source>
</evidence>
<dbReference type="GO" id="GO:0005975">
    <property type="term" value="P:carbohydrate metabolic process"/>
    <property type="evidence" value="ECO:0007669"/>
    <property type="project" value="InterPro"/>
</dbReference>
<dbReference type="GO" id="GO:0016861">
    <property type="term" value="F:intramolecular oxidoreductase activity, interconverting aldoses and ketoses"/>
    <property type="evidence" value="ECO:0007669"/>
    <property type="project" value="UniProtKB-ARBA"/>
</dbReference>
<dbReference type="Pfam" id="PF02502">
    <property type="entry name" value="LacAB_rpiB"/>
    <property type="match status" value="1"/>
</dbReference>
<organism evidence="2 3">
    <name type="scientific">Anaerotruncus colihominis DSM 17241</name>
    <dbReference type="NCBI Taxonomy" id="445972"/>
    <lineage>
        <taxon>Bacteria</taxon>
        <taxon>Bacillati</taxon>
        <taxon>Bacillota</taxon>
        <taxon>Clostridia</taxon>
        <taxon>Eubacteriales</taxon>
        <taxon>Oscillospiraceae</taxon>
        <taxon>Anaerotruncus</taxon>
    </lineage>
</organism>
<dbReference type="NCBIfam" id="NF006753">
    <property type="entry name" value="PRK09273.1"/>
    <property type="match status" value="1"/>
</dbReference>
<dbReference type="Proteomes" id="UP000003803">
    <property type="component" value="Unassembled WGS sequence"/>
</dbReference>
<dbReference type="InterPro" id="IPR036569">
    <property type="entry name" value="RpiB_LacA_LacB_sf"/>
</dbReference>
<reference evidence="2" key="1">
    <citation type="submission" date="2007-11" db="EMBL/GenBank/DDBJ databases">
        <authorList>
            <person name="Fulton L."/>
            <person name="Clifton S."/>
            <person name="Fulton B."/>
            <person name="Xu J."/>
            <person name="Minx P."/>
            <person name="Pepin K.H."/>
            <person name="Johnson M."/>
            <person name="Thiruvilangam P."/>
            <person name="Bhonagiri V."/>
            <person name="Nash W.E."/>
            <person name="Mardis E.R."/>
            <person name="Wilson R.K."/>
        </authorList>
    </citation>
    <scope>NUCLEOTIDE SEQUENCE [LARGE SCALE GENOMIC DNA]</scope>
    <source>
        <strain evidence="2">DSM 17241</strain>
    </source>
</reference>
<dbReference type="eggNOG" id="COG0698">
    <property type="taxonomic scope" value="Bacteria"/>
</dbReference>
<evidence type="ECO:0000313" key="2">
    <source>
        <dbReference type="EMBL" id="EDS10235.1"/>
    </source>
</evidence>
<keyword evidence="3" id="KW-1185">Reference proteome</keyword>